<keyword evidence="8" id="KW-1185">Reference proteome</keyword>
<dbReference type="PRINTS" id="PR01268">
    <property type="entry name" value="GSTRNSFRASEP"/>
</dbReference>
<dbReference type="Ensembl" id="ENSFCTT00005057250.1">
    <property type="protein sequence ID" value="ENSFCTP00005042065.1"/>
    <property type="gene ID" value="ENSFCTG00005019863.1"/>
</dbReference>
<dbReference type="Gene3D" id="1.20.1050.10">
    <property type="match status" value="1"/>
</dbReference>
<evidence type="ECO:0000259" key="6">
    <source>
        <dbReference type="PROSITE" id="PS50404"/>
    </source>
</evidence>
<dbReference type="SFLD" id="SFLDG01205">
    <property type="entry name" value="AMPS.1"/>
    <property type="match status" value="1"/>
</dbReference>
<evidence type="ECO:0000256" key="5">
    <source>
        <dbReference type="SAM" id="MobiDB-lite"/>
    </source>
</evidence>
<dbReference type="GeneTree" id="ENSGT00940000163435"/>
<dbReference type="InterPro" id="IPR004045">
    <property type="entry name" value="Glutathione_S-Trfase_N"/>
</dbReference>
<name>A0ABI7Z4T0_FELCA</name>
<protein>
    <recommendedName>
        <fullName evidence="2">glutathione transferase</fullName>
        <ecNumber evidence="2">2.5.1.18</ecNumber>
    </recommendedName>
    <alternativeName>
        <fullName evidence="4">GST class-pi</fullName>
    </alternativeName>
</protein>
<dbReference type="EC" id="2.5.1.18" evidence="2"/>
<feature type="compositionally biased region" description="Pro residues" evidence="5">
    <location>
        <begin position="224"/>
        <end position="236"/>
    </location>
</feature>
<dbReference type="InterPro" id="IPR036282">
    <property type="entry name" value="Glutathione-S-Trfase_C_sf"/>
</dbReference>
<dbReference type="PANTHER" id="PTHR11571:SF255">
    <property type="entry name" value="GLUTATHIONE S-TRANSFERASE P"/>
    <property type="match status" value="1"/>
</dbReference>
<dbReference type="SFLD" id="SFLDG00363">
    <property type="entry name" value="AMPS_(cytGST):_Alpha-__Mu-__Pi"/>
    <property type="match status" value="1"/>
</dbReference>
<dbReference type="InterPro" id="IPR036249">
    <property type="entry name" value="Thioredoxin-like_sf"/>
</dbReference>
<dbReference type="PROSITE" id="PS50404">
    <property type="entry name" value="GST_NTER"/>
    <property type="match status" value="1"/>
</dbReference>
<dbReference type="SUPFAM" id="SSF52833">
    <property type="entry name" value="Thioredoxin-like"/>
    <property type="match status" value="1"/>
</dbReference>
<feature type="domain" description="GST N-terminal" evidence="6">
    <location>
        <begin position="2"/>
        <end position="81"/>
    </location>
</feature>
<comment type="similarity">
    <text evidence="1">Belongs to the GST superfamily. Pi family.</text>
</comment>
<dbReference type="PANTHER" id="PTHR11571">
    <property type="entry name" value="GLUTATHIONE S-TRANSFERASE"/>
    <property type="match status" value="1"/>
</dbReference>
<evidence type="ECO:0000256" key="4">
    <source>
        <dbReference type="ARBA" id="ARBA00032759"/>
    </source>
</evidence>
<evidence type="ECO:0000313" key="8">
    <source>
        <dbReference type="Proteomes" id="UP000823872"/>
    </source>
</evidence>
<reference evidence="7" key="3">
    <citation type="submission" date="2025-09" db="UniProtKB">
        <authorList>
            <consortium name="Ensembl"/>
        </authorList>
    </citation>
    <scope>IDENTIFICATION</scope>
    <source>
        <strain evidence="7">breed Abyssinian</strain>
    </source>
</reference>
<reference evidence="7" key="2">
    <citation type="submission" date="2025-08" db="UniProtKB">
        <authorList>
            <consortium name="Ensembl"/>
        </authorList>
    </citation>
    <scope>IDENTIFICATION</scope>
    <source>
        <strain evidence="7">breed Abyssinian</strain>
    </source>
</reference>
<evidence type="ECO:0000256" key="3">
    <source>
        <dbReference type="ARBA" id="ARBA00022679"/>
    </source>
</evidence>
<feature type="region of interest" description="Disordered" evidence="5">
    <location>
        <begin position="169"/>
        <end position="256"/>
    </location>
</feature>
<dbReference type="InterPro" id="IPR050213">
    <property type="entry name" value="GST_superfamily"/>
</dbReference>
<dbReference type="SFLD" id="SFLDS00019">
    <property type="entry name" value="Glutathione_Transferase_(cytos"/>
    <property type="match status" value="1"/>
</dbReference>
<proteinExistence type="inferred from homology"/>
<reference evidence="7 8" key="1">
    <citation type="submission" date="2021-02" db="EMBL/GenBank/DDBJ databases">
        <title>Safari Cat Assemblies.</title>
        <authorList>
            <person name="Bredemeyer K.R."/>
            <person name="Murphy W.J."/>
        </authorList>
    </citation>
    <scope>NUCLEOTIDE SEQUENCE [LARGE SCALE GENOMIC DNA]</scope>
</reference>
<keyword evidence="3" id="KW-0808">Transferase</keyword>
<evidence type="ECO:0000313" key="7">
    <source>
        <dbReference type="Ensembl" id="ENSFCTP00005042065.1"/>
    </source>
</evidence>
<dbReference type="SUPFAM" id="SSF47616">
    <property type="entry name" value="GST C-terminal domain-like"/>
    <property type="match status" value="1"/>
</dbReference>
<gene>
    <name evidence="7" type="primary">GSTP1</name>
</gene>
<evidence type="ECO:0000256" key="1">
    <source>
        <dbReference type="ARBA" id="ARBA00007297"/>
    </source>
</evidence>
<dbReference type="Gene3D" id="3.40.30.10">
    <property type="entry name" value="Glutaredoxin"/>
    <property type="match status" value="1"/>
</dbReference>
<dbReference type="Pfam" id="PF02798">
    <property type="entry name" value="GST_N"/>
    <property type="match status" value="1"/>
</dbReference>
<sequence length="256" mass="27388">MPPYTIVYFPVRGRCEAMRMLLADQGQSWNEEVVNKETWLQGPLKASCLYGQLPKFQDGDLTLYQSNAILRHLGRTLGLYGKDQREAALVDVVNDGVEDLRSKYITLIYTNYEAGKKEYVKALPGHLKPFETLLSQNQGGQAFIMGDQVSVWLCPAPLHHPLLAEGETGAEGTQEPVAQQNGADLGKGSDSLAPTLPPAESLAPRPADLLRGLQPAGLAADSPGPGPRLPGLPPPALGLCGAPQRPAQAQGLPGLP</sequence>
<dbReference type="InterPro" id="IPR004046">
    <property type="entry name" value="GST_C"/>
</dbReference>
<accession>A0ABI7Z4T0</accession>
<dbReference type="Pfam" id="PF14497">
    <property type="entry name" value="GST_C_3"/>
    <property type="match status" value="1"/>
</dbReference>
<organism evidence="7 8">
    <name type="scientific">Felis catus</name>
    <name type="common">Cat</name>
    <name type="synonym">Felis silvestris catus</name>
    <dbReference type="NCBI Taxonomy" id="9685"/>
    <lineage>
        <taxon>Eukaryota</taxon>
        <taxon>Metazoa</taxon>
        <taxon>Chordata</taxon>
        <taxon>Craniata</taxon>
        <taxon>Vertebrata</taxon>
        <taxon>Euteleostomi</taxon>
        <taxon>Mammalia</taxon>
        <taxon>Eutheria</taxon>
        <taxon>Laurasiatheria</taxon>
        <taxon>Carnivora</taxon>
        <taxon>Feliformia</taxon>
        <taxon>Felidae</taxon>
        <taxon>Felinae</taxon>
        <taxon>Felis</taxon>
    </lineage>
</organism>
<evidence type="ECO:0000256" key="2">
    <source>
        <dbReference type="ARBA" id="ARBA00012452"/>
    </source>
</evidence>
<dbReference type="Proteomes" id="UP000823872">
    <property type="component" value="Chromosome D1"/>
</dbReference>
<dbReference type="InterPro" id="IPR040079">
    <property type="entry name" value="Glutathione_S-Trfase"/>
</dbReference>
<dbReference type="CDD" id="cd03076">
    <property type="entry name" value="GST_N_Pi"/>
    <property type="match status" value="1"/>
</dbReference>
<dbReference type="InterPro" id="IPR003082">
    <property type="entry name" value="GST_pi"/>
</dbReference>